<evidence type="ECO:0000313" key="4">
    <source>
        <dbReference type="Proteomes" id="UP000822142"/>
    </source>
</evidence>
<feature type="domain" description="HTH cro/C1-type" evidence="2">
    <location>
        <begin position="7"/>
        <end position="61"/>
    </location>
</feature>
<evidence type="ECO:0000259" key="2">
    <source>
        <dbReference type="PROSITE" id="PS50943"/>
    </source>
</evidence>
<proteinExistence type="predicted"/>
<dbReference type="Pfam" id="PF01381">
    <property type="entry name" value="HTH_3"/>
    <property type="match status" value="1"/>
</dbReference>
<dbReference type="Proteomes" id="UP000822142">
    <property type="component" value="Unassembled WGS sequence"/>
</dbReference>
<dbReference type="RefSeq" id="WP_173749258.1">
    <property type="nucleotide sequence ID" value="NZ_JAAITA010000009.1"/>
</dbReference>
<dbReference type="PROSITE" id="PS50943">
    <property type="entry name" value="HTH_CROC1"/>
    <property type="match status" value="1"/>
</dbReference>
<dbReference type="CDD" id="cd00093">
    <property type="entry name" value="HTH_XRE"/>
    <property type="match status" value="1"/>
</dbReference>
<dbReference type="EMBL" id="JAAITA010000009">
    <property type="protein sequence ID" value="NSJ86233.1"/>
    <property type="molecule type" value="Genomic_DNA"/>
</dbReference>
<evidence type="ECO:0000313" key="3">
    <source>
        <dbReference type="EMBL" id="NSJ86233.1"/>
    </source>
</evidence>
<name>A0ABX2I731_BLAHA</name>
<sequence>MGFGKRIKDRRAELRMSSTQLAEKIGVSKQTISGYELERTYPNPEKLSRIITALDCDANYLYQDFINIETLRKNRNGLTEEEFELIRKYRLLNDHGKFVVSQLAAIEYDRMLDGLERRKKSEEPLY</sequence>
<comment type="caution">
    <text evidence="3">The sequence shown here is derived from an EMBL/GenBank/DDBJ whole genome shotgun (WGS) entry which is preliminary data.</text>
</comment>
<dbReference type="InterPro" id="IPR010982">
    <property type="entry name" value="Lambda_DNA-bd_dom_sf"/>
</dbReference>
<accession>A0ABX2I731</accession>
<dbReference type="Gene3D" id="1.10.260.40">
    <property type="entry name" value="lambda repressor-like DNA-binding domains"/>
    <property type="match status" value="1"/>
</dbReference>
<gene>
    <name evidence="3" type="ORF">G5A70_08640</name>
</gene>
<dbReference type="PANTHER" id="PTHR46558">
    <property type="entry name" value="TRACRIPTIONAL REGULATORY PROTEIN-RELATED-RELATED"/>
    <property type="match status" value="1"/>
</dbReference>
<dbReference type="SMART" id="SM00530">
    <property type="entry name" value="HTH_XRE"/>
    <property type="match status" value="1"/>
</dbReference>
<protein>
    <submittedName>
        <fullName evidence="3">Helix-turn-helix transcriptional regulator</fullName>
    </submittedName>
</protein>
<dbReference type="InterPro" id="IPR001387">
    <property type="entry name" value="Cro/C1-type_HTH"/>
</dbReference>
<dbReference type="PANTHER" id="PTHR46558:SF4">
    <property type="entry name" value="DNA-BIDING PHAGE PROTEIN"/>
    <property type="match status" value="1"/>
</dbReference>
<keyword evidence="4" id="KW-1185">Reference proteome</keyword>
<reference evidence="3 4" key="1">
    <citation type="journal article" date="2020" name="Cell Host Microbe">
        <title>Functional and Genomic Variation between Human-Derived Isolates of Lachnospiraceae Reveals Inter- and Intra-Species Diversity.</title>
        <authorList>
            <person name="Sorbara M.T."/>
            <person name="Littmann E.R."/>
            <person name="Fontana E."/>
            <person name="Moody T.U."/>
            <person name="Kohout C.E."/>
            <person name="Gjonbalaj M."/>
            <person name="Eaton V."/>
            <person name="Seok R."/>
            <person name="Leiner I.M."/>
            <person name="Pamer E.G."/>
        </authorList>
    </citation>
    <scope>NUCLEOTIDE SEQUENCE [LARGE SCALE GENOMIC DNA]</scope>
    <source>
        <strain evidence="3 4">MSK.15.26</strain>
    </source>
</reference>
<evidence type="ECO:0000256" key="1">
    <source>
        <dbReference type="ARBA" id="ARBA00023125"/>
    </source>
</evidence>
<keyword evidence="1" id="KW-0238">DNA-binding</keyword>
<organism evidence="3 4">
    <name type="scientific">Blautia hansenii</name>
    <name type="common">Ruminococcus hansenii</name>
    <dbReference type="NCBI Taxonomy" id="1322"/>
    <lineage>
        <taxon>Bacteria</taxon>
        <taxon>Bacillati</taxon>
        <taxon>Bacillota</taxon>
        <taxon>Clostridia</taxon>
        <taxon>Lachnospirales</taxon>
        <taxon>Lachnospiraceae</taxon>
        <taxon>Blautia</taxon>
    </lineage>
</organism>
<dbReference type="SUPFAM" id="SSF47413">
    <property type="entry name" value="lambda repressor-like DNA-binding domains"/>
    <property type="match status" value="1"/>
</dbReference>